<reference evidence="2 3" key="1">
    <citation type="journal article" date="2014" name="PLoS ONE">
        <title>An emerging Mycoplasma associated with trichomoniasis, vaginal infection and disease.</title>
        <authorList>
            <consortium name="Vaginal Microbiome Consortium"/>
            <person name="Fettweis J.M."/>
            <person name="Serrano M.G."/>
            <person name="Huang B."/>
            <person name="Brooks J.P."/>
            <person name="Glascock A.L."/>
            <person name="Sheth N.U."/>
            <person name="Strauss J.F.III."/>
            <person name="Jefferson K.K."/>
            <person name="Buck G.A."/>
        </authorList>
    </citation>
    <scope>NUCLEOTIDE SEQUENCE [LARGE SCALE GENOMIC DNA]</scope>
    <source>
        <strain evidence="2 3">VCU_M1</strain>
    </source>
</reference>
<accession>A0A097SS59</accession>
<organism evidence="2 3">
    <name type="scientific">Candidatus Malacoplasma girerdii</name>
    <dbReference type="NCBI Taxonomy" id="1318617"/>
    <lineage>
        <taxon>Bacteria</taxon>
        <taxon>Bacillati</taxon>
        <taxon>Mycoplasmatota</taxon>
        <taxon>Mycoplasmoidales</taxon>
        <taxon>Mycoplasmoidaceae</taxon>
        <taxon>Malacoplasma</taxon>
    </lineage>
</organism>
<dbReference type="Gene3D" id="1.20.1280.290">
    <property type="match status" value="1"/>
</dbReference>
<dbReference type="Proteomes" id="UP000030066">
    <property type="component" value="Chromosome"/>
</dbReference>
<proteinExistence type="predicted"/>
<feature type="transmembrane region" description="Helical" evidence="1">
    <location>
        <begin position="20"/>
        <end position="40"/>
    </location>
</feature>
<keyword evidence="3" id="KW-1185">Reference proteome</keyword>
<evidence type="ECO:0000256" key="1">
    <source>
        <dbReference type="SAM" id="Phobius"/>
    </source>
</evidence>
<sequence length="153" mass="17144">MNTELLQAAALTEATPKMILNYIAIGAGIIGTLIAAFCFFPGIVKVIKTKDTRSMSYSMFLWHVIGCVVWILVGACNFTTGIIARDYWQAFASGAATIAANISVILCDTVFLIYKYRNTHKAKLLKMSENEYYEKYVFPKLIKENKKKKPLSN</sequence>
<dbReference type="HOGENOM" id="CLU_1709888_0_0_14"/>
<keyword evidence="1" id="KW-0472">Membrane</keyword>
<keyword evidence="1" id="KW-0812">Transmembrane</keyword>
<feature type="transmembrane region" description="Helical" evidence="1">
    <location>
        <begin position="60"/>
        <end position="84"/>
    </location>
</feature>
<protein>
    <submittedName>
        <fullName evidence="2">PQ loop repeat family protein</fullName>
    </submittedName>
</protein>
<evidence type="ECO:0000313" key="2">
    <source>
        <dbReference type="EMBL" id="AIV03415.1"/>
    </source>
</evidence>
<name>A0A097SS59_9BACT</name>
<keyword evidence="1" id="KW-1133">Transmembrane helix</keyword>
<dbReference type="STRING" id="1318617.MGM1_0280"/>
<dbReference type="eggNOG" id="ENOG5032N92">
    <property type="taxonomic scope" value="Bacteria"/>
</dbReference>
<feature type="transmembrane region" description="Helical" evidence="1">
    <location>
        <begin position="90"/>
        <end position="114"/>
    </location>
</feature>
<dbReference type="EMBL" id="CP007711">
    <property type="protein sequence ID" value="AIV03415.1"/>
    <property type="molecule type" value="Genomic_DNA"/>
</dbReference>
<dbReference type="AlphaFoldDB" id="A0A097SS59"/>
<gene>
    <name evidence="2" type="ORF">MGM1_0280</name>
</gene>
<evidence type="ECO:0000313" key="3">
    <source>
        <dbReference type="Proteomes" id="UP000030066"/>
    </source>
</evidence>
<dbReference type="KEGG" id="mgj:MGM1_0280"/>